<evidence type="ECO:0000313" key="1">
    <source>
        <dbReference type="EMBL" id="BAX61418.1"/>
    </source>
</evidence>
<dbReference type="EMBL" id="AP018112">
    <property type="protein sequence ID" value="BAX61418.1"/>
    <property type="molecule type" value="Genomic_DNA"/>
</dbReference>
<proteinExistence type="predicted"/>
<accession>A0A1Y1BSY9</accession>
<protein>
    <submittedName>
        <fullName evidence="1">Uncharacterized protein</fullName>
    </submittedName>
</protein>
<organism evidence="1 2">
    <name type="scientific">Burkholderia stabilis</name>
    <dbReference type="NCBI Taxonomy" id="95485"/>
    <lineage>
        <taxon>Bacteria</taxon>
        <taxon>Pseudomonadati</taxon>
        <taxon>Pseudomonadota</taxon>
        <taxon>Betaproteobacteria</taxon>
        <taxon>Burkholderiales</taxon>
        <taxon>Burkholderiaceae</taxon>
        <taxon>Burkholderia</taxon>
        <taxon>Burkholderia cepacia complex</taxon>
    </lineage>
</organism>
<dbReference type="AlphaFoldDB" id="A0A1Y1BSY9"/>
<gene>
    <name evidence="1" type="ORF">BSFP_042850</name>
</gene>
<sequence length="74" mass="8147">MRRNRLRIAACDAFGQHVDVRLDHSAGRLQIADLNAPAQRALHVAAAARFRTLRIALAFDGLTPTRAKRMDGIA</sequence>
<reference evidence="1 2" key="1">
    <citation type="journal article" date="2017" name="Genome Announc.">
        <title>Complete Genome Sequence of Burkholderia stabilis FERMP-21014.</title>
        <authorList>
            <person name="Konishi K."/>
            <person name="Kumagai T."/>
            <person name="Sakasegawa S."/>
            <person name="Tamura T."/>
        </authorList>
    </citation>
    <scope>NUCLEOTIDE SEQUENCE [LARGE SCALE GENOMIC DNA]</scope>
    <source>
        <strain evidence="1 2">FERMP-21014</strain>
    </source>
</reference>
<name>A0A1Y1BSY9_9BURK</name>
<dbReference type="Proteomes" id="UP000218432">
    <property type="component" value="Chromosome 2"/>
</dbReference>
<evidence type="ECO:0000313" key="2">
    <source>
        <dbReference type="Proteomes" id="UP000218432"/>
    </source>
</evidence>